<dbReference type="Proteomes" id="UP000053099">
    <property type="component" value="Unassembled WGS sequence"/>
</dbReference>
<dbReference type="EMBL" id="LJJR01000040">
    <property type="protein sequence ID" value="KPD26474.1"/>
    <property type="molecule type" value="Genomic_DNA"/>
</dbReference>
<keyword evidence="8" id="KW-0547">Nucleotide-binding</keyword>
<evidence type="ECO:0000256" key="11">
    <source>
        <dbReference type="RuleBase" id="RU003953"/>
    </source>
</evidence>
<dbReference type="Pfam" id="PF01743">
    <property type="entry name" value="PolyA_pol"/>
    <property type="match status" value="1"/>
</dbReference>
<dbReference type="SUPFAM" id="SSF81891">
    <property type="entry name" value="Poly A polymerase C-terminal region-like"/>
    <property type="match status" value="1"/>
</dbReference>
<evidence type="ECO:0000256" key="5">
    <source>
        <dbReference type="ARBA" id="ARBA00022694"/>
    </source>
</evidence>
<evidence type="ECO:0000256" key="7">
    <source>
        <dbReference type="ARBA" id="ARBA00022723"/>
    </source>
</evidence>
<dbReference type="NCBIfam" id="TIGR00277">
    <property type="entry name" value="HDIG"/>
    <property type="match status" value="1"/>
</dbReference>
<dbReference type="InterPro" id="IPR006675">
    <property type="entry name" value="HDIG_dom"/>
</dbReference>
<evidence type="ECO:0000256" key="2">
    <source>
        <dbReference type="ARBA" id="ARBA00007265"/>
    </source>
</evidence>
<accession>A0A0N0IQ09</accession>
<evidence type="ECO:0000256" key="6">
    <source>
        <dbReference type="ARBA" id="ARBA00022695"/>
    </source>
</evidence>
<comment type="cofactor">
    <cofactor evidence="1">
        <name>Mg(2+)</name>
        <dbReference type="ChEBI" id="CHEBI:18420"/>
    </cofactor>
</comment>
<evidence type="ECO:0000256" key="10">
    <source>
        <dbReference type="ARBA" id="ARBA00022884"/>
    </source>
</evidence>
<evidence type="ECO:0000313" key="14">
    <source>
        <dbReference type="Proteomes" id="UP000053099"/>
    </source>
</evidence>
<keyword evidence="10 11" id="KW-0694">RNA-binding</keyword>
<name>A0A0N0IQ09_THESC</name>
<proteinExistence type="inferred from homology"/>
<dbReference type="AlphaFoldDB" id="A0A0N0IQ09"/>
<dbReference type="InterPro" id="IPR006674">
    <property type="entry name" value="HD_domain"/>
</dbReference>
<evidence type="ECO:0000256" key="1">
    <source>
        <dbReference type="ARBA" id="ARBA00001946"/>
    </source>
</evidence>
<evidence type="ECO:0000256" key="9">
    <source>
        <dbReference type="ARBA" id="ARBA00022842"/>
    </source>
</evidence>
<dbReference type="GO" id="GO:0000166">
    <property type="term" value="F:nucleotide binding"/>
    <property type="evidence" value="ECO:0007669"/>
    <property type="project" value="UniProtKB-KW"/>
</dbReference>
<keyword evidence="9" id="KW-0460">Magnesium</keyword>
<keyword evidence="5" id="KW-0819">tRNA processing</keyword>
<feature type="domain" description="HD/PDEase" evidence="12">
    <location>
        <begin position="225"/>
        <end position="360"/>
    </location>
</feature>
<dbReference type="InterPro" id="IPR050124">
    <property type="entry name" value="tRNA_CCA-adding_enzyme"/>
</dbReference>
<dbReference type="InterPro" id="IPR043519">
    <property type="entry name" value="NT_sf"/>
</dbReference>
<dbReference type="Pfam" id="PF12627">
    <property type="entry name" value="PolyA_pol_RNAbd"/>
    <property type="match status" value="1"/>
</dbReference>
<comment type="similarity">
    <text evidence="2 11">Belongs to the tRNA nucleotidyltransferase/poly(A) polymerase family.</text>
</comment>
<dbReference type="SMART" id="SM00471">
    <property type="entry name" value="HDc"/>
    <property type="match status" value="1"/>
</dbReference>
<organism evidence="13 14">
    <name type="scientific">Thermus scotoductus</name>
    <dbReference type="NCBI Taxonomy" id="37636"/>
    <lineage>
        <taxon>Bacteria</taxon>
        <taxon>Thermotogati</taxon>
        <taxon>Deinococcota</taxon>
        <taxon>Deinococci</taxon>
        <taxon>Thermales</taxon>
        <taxon>Thermaceae</taxon>
        <taxon>Thermus</taxon>
    </lineage>
</organism>
<dbReference type="InterPro" id="IPR003607">
    <property type="entry name" value="HD/PDEase_dom"/>
</dbReference>
<dbReference type="InterPro" id="IPR032828">
    <property type="entry name" value="PolyA_RNA-bd"/>
</dbReference>
<evidence type="ECO:0000256" key="8">
    <source>
        <dbReference type="ARBA" id="ARBA00022741"/>
    </source>
</evidence>
<dbReference type="SUPFAM" id="SSF81301">
    <property type="entry name" value="Nucleotidyltransferase"/>
    <property type="match status" value="1"/>
</dbReference>
<keyword evidence="7" id="KW-0479">Metal-binding</keyword>
<keyword evidence="4 11" id="KW-0808">Transferase</keyword>
<dbReference type="PANTHER" id="PTHR47545:SF2">
    <property type="entry name" value="CC-ADDING TRNA NUCLEOTIDYLTRANSFERASE"/>
    <property type="match status" value="1"/>
</dbReference>
<protein>
    <submittedName>
        <fullName evidence="13">Poly(A) polymerase</fullName>
    </submittedName>
</protein>
<evidence type="ECO:0000256" key="4">
    <source>
        <dbReference type="ARBA" id="ARBA00022679"/>
    </source>
</evidence>
<gene>
    <name evidence="13" type="ORF">AN926_10530</name>
</gene>
<dbReference type="GO" id="GO:0016779">
    <property type="term" value="F:nucleotidyltransferase activity"/>
    <property type="evidence" value="ECO:0007669"/>
    <property type="project" value="UniProtKB-KW"/>
</dbReference>
<dbReference type="Gene3D" id="1.10.3090.10">
    <property type="entry name" value="cca-adding enzyme, domain 2"/>
    <property type="match status" value="1"/>
</dbReference>
<dbReference type="InterPro" id="IPR002646">
    <property type="entry name" value="PolA_pol_head_dom"/>
</dbReference>
<reference evidence="13 14" key="1">
    <citation type="submission" date="2015-09" db="EMBL/GenBank/DDBJ databases">
        <title>Draft genome sequence of Thermus scotoductus strain K1 isolated from a geothermal spring in Nagorno-Karabakh, Armenia.</title>
        <authorList>
            <person name="Saghatelyan A."/>
            <person name="Poghosyan L."/>
            <person name="Panosyan H."/>
            <person name="Birkeland N.-K."/>
        </authorList>
    </citation>
    <scope>NUCLEOTIDE SEQUENCE [LARGE SCALE GENOMIC DNA]</scope>
    <source>
        <strain evidence="13 14">K1</strain>
    </source>
</reference>
<dbReference type="CDD" id="cd00077">
    <property type="entry name" value="HDc"/>
    <property type="match status" value="1"/>
</dbReference>
<dbReference type="PATRIC" id="fig|37636.3.peg.1579"/>
<dbReference type="Pfam" id="PF01966">
    <property type="entry name" value="HD"/>
    <property type="match status" value="1"/>
</dbReference>
<dbReference type="GO" id="GO:0008033">
    <property type="term" value="P:tRNA processing"/>
    <property type="evidence" value="ECO:0007669"/>
    <property type="project" value="UniProtKB-KW"/>
</dbReference>
<evidence type="ECO:0000313" key="13">
    <source>
        <dbReference type="EMBL" id="KPD26474.1"/>
    </source>
</evidence>
<dbReference type="GO" id="GO:0046872">
    <property type="term" value="F:metal ion binding"/>
    <property type="evidence" value="ECO:0007669"/>
    <property type="project" value="UniProtKB-KW"/>
</dbReference>
<dbReference type="GO" id="GO:0000049">
    <property type="term" value="F:tRNA binding"/>
    <property type="evidence" value="ECO:0007669"/>
    <property type="project" value="UniProtKB-KW"/>
</dbReference>
<evidence type="ECO:0000256" key="3">
    <source>
        <dbReference type="ARBA" id="ARBA00022555"/>
    </source>
</evidence>
<keyword evidence="3" id="KW-0820">tRNA-binding</keyword>
<dbReference type="PANTHER" id="PTHR47545">
    <property type="entry name" value="MULTIFUNCTIONAL CCA PROTEIN"/>
    <property type="match status" value="1"/>
</dbReference>
<comment type="caution">
    <text evidence="13">The sequence shown here is derived from an EMBL/GenBank/DDBJ whole genome shotgun (WGS) entry which is preliminary data.</text>
</comment>
<dbReference type="Gene3D" id="3.30.460.10">
    <property type="entry name" value="Beta Polymerase, domain 2"/>
    <property type="match status" value="1"/>
</dbReference>
<keyword evidence="6" id="KW-0548">Nucleotidyltransferase</keyword>
<sequence>MLRPIAHRDFPFYTPKGAIPVGGALRDLLLGRRPQDLDFVAEDPRKAAQDAQSHLGGTLFPLDEERGQYRLVTGGLVLDFSPLEGSLEEDLLKRDFRLNALFWRQNRILGIRGADEDLNRRVLVPVREANLYEDHLRSLRAVRLAASLGLGLPGETRNALSHHARFLQAHLEALPARERVKEELSRLLLSPRAAWGFHLLERTGLLDVYLPELRLLVGLKQGGVHHLDGWQHTLSVLFHLAWLWPEAPAPLEARLAALYHDVGKALTRRFDPEVGRFRFLGHAEVGAEIARAALSWLRFPQEGVERVQALVRRHMDRPPEERKALRRFYFRRHHLLPALPYLMAADRLGTKGVEKEAWEVLEAYWETLSEPLPERPLLSGEEVMALLDLKPGPQVGRALEALLLAQAEGRVRTREEARAFLLYWKGDGTNTPA</sequence>
<evidence type="ECO:0000259" key="12">
    <source>
        <dbReference type="SMART" id="SM00471"/>
    </source>
</evidence>